<name>A0A0E9RTA2_ANGAN</name>
<proteinExistence type="predicted"/>
<dbReference type="EMBL" id="GBXM01076216">
    <property type="protein sequence ID" value="JAH32361.1"/>
    <property type="molecule type" value="Transcribed_RNA"/>
</dbReference>
<protein>
    <submittedName>
        <fullName evidence="1">Uncharacterized protein</fullName>
    </submittedName>
</protein>
<reference evidence="1" key="2">
    <citation type="journal article" date="2015" name="Fish Shellfish Immunol.">
        <title>Early steps in the European eel (Anguilla anguilla)-Vibrio vulnificus interaction in the gills: Role of the RtxA13 toxin.</title>
        <authorList>
            <person name="Callol A."/>
            <person name="Pajuelo D."/>
            <person name="Ebbesson L."/>
            <person name="Teles M."/>
            <person name="MacKenzie S."/>
            <person name="Amaro C."/>
        </authorList>
    </citation>
    <scope>NUCLEOTIDE SEQUENCE</scope>
</reference>
<sequence>MYFFNHMMRGLSFYIRA</sequence>
<dbReference type="AlphaFoldDB" id="A0A0E9RTA2"/>
<reference evidence="1" key="1">
    <citation type="submission" date="2014-11" db="EMBL/GenBank/DDBJ databases">
        <authorList>
            <person name="Amaro Gonzalez C."/>
        </authorList>
    </citation>
    <scope>NUCLEOTIDE SEQUENCE</scope>
</reference>
<organism evidence="1">
    <name type="scientific">Anguilla anguilla</name>
    <name type="common">European freshwater eel</name>
    <name type="synonym">Muraena anguilla</name>
    <dbReference type="NCBI Taxonomy" id="7936"/>
    <lineage>
        <taxon>Eukaryota</taxon>
        <taxon>Metazoa</taxon>
        <taxon>Chordata</taxon>
        <taxon>Craniata</taxon>
        <taxon>Vertebrata</taxon>
        <taxon>Euteleostomi</taxon>
        <taxon>Actinopterygii</taxon>
        <taxon>Neopterygii</taxon>
        <taxon>Teleostei</taxon>
        <taxon>Anguilliformes</taxon>
        <taxon>Anguillidae</taxon>
        <taxon>Anguilla</taxon>
    </lineage>
</organism>
<evidence type="ECO:0000313" key="1">
    <source>
        <dbReference type="EMBL" id="JAH32361.1"/>
    </source>
</evidence>
<accession>A0A0E9RTA2</accession>